<evidence type="ECO:0000256" key="1">
    <source>
        <dbReference type="SAM" id="Phobius"/>
    </source>
</evidence>
<dbReference type="Proteomes" id="UP000516305">
    <property type="component" value="Chromosome"/>
</dbReference>
<keyword evidence="1" id="KW-1133">Transmembrane helix</keyword>
<reference evidence="2 4" key="1">
    <citation type="submission" date="2020-08" db="EMBL/GenBank/DDBJ databases">
        <title>Croceimicrobium hydrocarbonivorans gen. nov., sp. nov., a novel marine bacterium isolated from a bacterial consortium that degrades polyethylene terephthalate.</title>
        <authorList>
            <person name="Liu R."/>
        </authorList>
    </citation>
    <scope>NUCLEOTIDE SEQUENCE [LARGE SCALE GENOMIC DNA]</scope>
    <source>
        <strain evidence="2 4">A20-9</strain>
    </source>
</reference>
<dbReference type="RefSeq" id="WP_210757522.1">
    <property type="nucleotide sequence ID" value="NZ_CP060139.1"/>
</dbReference>
<proteinExistence type="predicted"/>
<dbReference type="AlphaFoldDB" id="A0A7H0VB55"/>
<evidence type="ECO:0000313" key="3">
    <source>
        <dbReference type="EMBL" id="QNR22996.1"/>
    </source>
</evidence>
<sequence>MQLTPQELSIRLAEEPLLFAKVATDNNPEDISQKLMDEGIINGPARNPELLDLILQVAPQMNPSQLIFIFDVPFSYNPDNEASDAGFLETFSVVADRKGLTPDKATWSTLYPTSAASLGEAQSDFVEGLEYPPITSTQNLPLSRCQVCAIRRVKTLLLVGIALLLVIILIKKW</sequence>
<evidence type="ECO:0000313" key="2">
    <source>
        <dbReference type="EMBL" id="QNR22953.1"/>
    </source>
</evidence>
<name>A0A7H0VB55_9FLAO</name>
<evidence type="ECO:0000313" key="4">
    <source>
        <dbReference type="Proteomes" id="UP000516305"/>
    </source>
</evidence>
<keyword evidence="1" id="KW-0472">Membrane</keyword>
<dbReference type="EMBL" id="CP060139">
    <property type="protein sequence ID" value="QNR22953.1"/>
    <property type="molecule type" value="Genomic_DNA"/>
</dbReference>
<gene>
    <name evidence="2" type="ORF">H4K34_11245</name>
    <name evidence="3" type="ORF">H4K34_11460</name>
</gene>
<feature type="transmembrane region" description="Helical" evidence="1">
    <location>
        <begin position="153"/>
        <end position="170"/>
    </location>
</feature>
<dbReference type="EMBL" id="CP060139">
    <property type="protein sequence ID" value="QNR22996.1"/>
    <property type="molecule type" value="Genomic_DNA"/>
</dbReference>
<keyword evidence="4" id="KW-1185">Reference proteome</keyword>
<organism evidence="2 4">
    <name type="scientific">Croceimicrobium hydrocarbonivorans</name>
    <dbReference type="NCBI Taxonomy" id="2761580"/>
    <lineage>
        <taxon>Bacteria</taxon>
        <taxon>Pseudomonadati</taxon>
        <taxon>Bacteroidota</taxon>
        <taxon>Flavobacteriia</taxon>
        <taxon>Flavobacteriales</taxon>
        <taxon>Owenweeksiaceae</taxon>
        <taxon>Croceimicrobium</taxon>
    </lineage>
</organism>
<dbReference type="KEGG" id="chyd:H4K34_11460"/>
<dbReference type="KEGG" id="chyd:H4K34_11245"/>
<protein>
    <submittedName>
        <fullName evidence="2">Uncharacterized protein</fullName>
    </submittedName>
</protein>
<accession>A0A7H0VB55</accession>
<keyword evidence="1" id="KW-0812">Transmembrane</keyword>